<reference evidence="3 4" key="1">
    <citation type="submission" date="2023-11" db="EMBL/GenBank/DDBJ databases">
        <title>Analysis of the Genomes of Mucilaginibacter gossypii cycad 4 and M. sabulilitoris SNA2: microbes with the potential for plant growth promotion.</title>
        <authorList>
            <person name="Hirsch A.M."/>
            <person name="Humm E."/>
            <person name="Rubbi M."/>
            <person name="Del Vecchio G."/>
            <person name="Ha S.M."/>
            <person name="Pellegrini M."/>
            <person name="Gunsalus R.P."/>
        </authorList>
    </citation>
    <scope>NUCLEOTIDE SEQUENCE [LARGE SCALE GENOMIC DNA]</scope>
    <source>
        <strain evidence="3 4">SNA2</strain>
    </source>
</reference>
<evidence type="ECO:0000256" key="1">
    <source>
        <dbReference type="SAM" id="Phobius"/>
    </source>
</evidence>
<keyword evidence="1" id="KW-0472">Membrane</keyword>
<feature type="domain" description="HTH cro/C1-type" evidence="2">
    <location>
        <begin position="13"/>
        <end position="67"/>
    </location>
</feature>
<keyword evidence="1" id="KW-0812">Transmembrane</keyword>
<keyword evidence="4" id="KW-1185">Reference proteome</keyword>
<evidence type="ECO:0000313" key="3">
    <source>
        <dbReference type="EMBL" id="WPU96141.1"/>
    </source>
</evidence>
<organism evidence="3 4">
    <name type="scientific">Mucilaginibacter sabulilitoris</name>
    <dbReference type="NCBI Taxonomy" id="1173583"/>
    <lineage>
        <taxon>Bacteria</taxon>
        <taxon>Pseudomonadati</taxon>
        <taxon>Bacteroidota</taxon>
        <taxon>Sphingobacteriia</taxon>
        <taxon>Sphingobacteriales</taxon>
        <taxon>Sphingobacteriaceae</taxon>
        <taxon>Mucilaginibacter</taxon>
    </lineage>
</organism>
<keyword evidence="1" id="KW-1133">Transmembrane helix</keyword>
<dbReference type="PROSITE" id="PS50943">
    <property type="entry name" value="HTH_CROC1"/>
    <property type="match status" value="1"/>
</dbReference>
<dbReference type="Pfam" id="PF01381">
    <property type="entry name" value="HTH_3"/>
    <property type="match status" value="1"/>
</dbReference>
<protein>
    <submittedName>
        <fullName evidence="3">Helix-turn-helix domain-containing protein</fullName>
    </submittedName>
</protein>
<dbReference type="EMBL" id="CP139558">
    <property type="protein sequence ID" value="WPU96141.1"/>
    <property type="molecule type" value="Genomic_DNA"/>
</dbReference>
<dbReference type="CDD" id="cd00093">
    <property type="entry name" value="HTH_XRE"/>
    <property type="match status" value="1"/>
</dbReference>
<dbReference type="InterPro" id="IPR010982">
    <property type="entry name" value="Lambda_DNA-bd_dom_sf"/>
</dbReference>
<accession>A0ABZ0TTP7</accession>
<evidence type="ECO:0000259" key="2">
    <source>
        <dbReference type="PROSITE" id="PS50943"/>
    </source>
</evidence>
<dbReference type="Gene3D" id="1.10.260.40">
    <property type="entry name" value="lambda repressor-like DNA-binding domains"/>
    <property type="match status" value="1"/>
</dbReference>
<feature type="transmembrane region" description="Helical" evidence="1">
    <location>
        <begin position="115"/>
        <end position="134"/>
    </location>
</feature>
<proteinExistence type="predicted"/>
<gene>
    <name evidence="3" type="ORF">SNE25_11480</name>
</gene>
<feature type="transmembrane region" description="Helical" evidence="1">
    <location>
        <begin position="84"/>
        <end position="103"/>
    </location>
</feature>
<dbReference type="SMART" id="SM00530">
    <property type="entry name" value="HTH_XRE"/>
    <property type="match status" value="1"/>
</dbReference>
<dbReference type="SUPFAM" id="SSF47413">
    <property type="entry name" value="lambda repressor-like DNA-binding domains"/>
    <property type="match status" value="1"/>
</dbReference>
<name>A0ABZ0TTP7_9SPHI</name>
<sequence>MEHKNVQELARLVRQHRLQKKFTQQELAECTGISLRSIQRIENAEVWPRTYTLKTLATQLGFELDQKEPIKHIAARKLNQHQKLVLTFGLAFLLILLACAFVFQSPTFPETQFELSLYVAGVIVVYTIFMLIIWR</sequence>
<dbReference type="Proteomes" id="UP001324380">
    <property type="component" value="Chromosome"/>
</dbReference>
<dbReference type="RefSeq" id="WP_321565244.1">
    <property type="nucleotide sequence ID" value="NZ_CP139558.1"/>
</dbReference>
<evidence type="ECO:0000313" key="4">
    <source>
        <dbReference type="Proteomes" id="UP001324380"/>
    </source>
</evidence>
<dbReference type="InterPro" id="IPR001387">
    <property type="entry name" value="Cro/C1-type_HTH"/>
</dbReference>